<dbReference type="Gene3D" id="3.40.50.720">
    <property type="entry name" value="NAD(P)-binding Rossmann-like Domain"/>
    <property type="match status" value="1"/>
</dbReference>
<comment type="caution">
    <text evidence="4">The sequence shown here is derived from an EMBL/GenBank/DDBJ whole genome shotgun (WGS) entry which is preliminary data.</text>
</comment>
<feature type="domain" description="NAD-dependent epimerase/dehydratase" evidence="3">
    <location>
        <begin position="3"/>
        <end position="206"/>
    </location>
</feature>
<dbReference type="RefSeq" id="WP_196605699.1">
    <property type="nucleotide sequence ID" value="NZ_CP116940.1"/>
</dbReference>
<reference evidence="4 5" key="1">
    <citation type="submission" date="2023-07" db="EMBL/GenBank/DDBJ databases">
        <title>Genomic Encyclopedia of Type Strains, Phase IV (KMG-IV): sequencing the most valuable type-strain genomes for metagenomic binning, comparative biology and taxonomic classification.</title>
        <authorList>
            <person name="Goeker M."/>
        </authorList>
    </citation>
    <scope>NUCLEOTIDE SEQUENCE [LARGE SCALE GENOMIC DNA]</scope>
    <source>
        <strain evidence="4 5">DSM 16980</strain>
    </source>
</reference>
<dbReference type="InterPro" id="IPR036291">
    <property type="entry name" value="NAD(P)-bd_dom_sf"/>
</dbReference>
<feature type="transmembrane region" description="Helical" evidence="2">
    <location>
        <begin position="307"/>
        <end position="326"/>
    </location>
</feature>
<dbReference type="PANTHER" id="PTHR43000">
    <property type="entry name" value="DTDP-D-GLUCOSE 4,6-DEHYDRATASE-RELATED"/>
    <property type="match status" value="1"/>
</dbReference>
<feature type="transmembrane region" description="Helical" evidence="2">
    <location>
        <begin position="560"/>
        <end position="578"/>
    </location>
</feature>
<evidence type="ECO:0000313" key="5">
    <source>
        <dbReference type="Proteomes" id="UP001239167"/>
    </source>
</evidence>
<dbReference type="Proteomes" id="UP001239167">
    <property type="component" value="Unassembled WGS sequence"/>
</dbReference>
<comment type="similarity">
    <text evidence="1">Belongs to the NAD(P)-dependent epimerase/dehydratase family.</text>
</comment>
<sequence length="710" mass="80815">MNILIVGGCGFLGSHFAEKLHKEGHKIFIIDTCKDASGCAFTFKPQILQCSAEENSCKTFFELYNFDTVIYSVNTAKISYQKKFSGLLNILELSHRHNIKKFIFISDAKSSMMMKCDNDYVFHCIQQETYCKNWTKTFKIPVIIIKLPNVYGPGMLHSDYPSIIPAVFDALSSGEKLTDENISAYHPQNYIYINDAAEVIKKVVAAEGLPPVLCAEDDFNISAEGLKHIISAVLTGNEPQKGKDDFTPVSPTADTEAAKKILDIKTKYSLFEGIKLTGTWYKDTIIKDKKTIKSSNLHSRFRTLRPYMENLILFAIVFFITVQLNIVNNFEAMSGLDYSQIYILIMGLIYGKKQSLIAAFLSMALFLFKINSKGLDVISVFYNIEYTMHLIAYLFMAVFTGYITDKHNFHLQDMLRELNKMDTRQKFLTKAYDAAIALKNKFYSQIVNSSDSIGWLYNSVNKLYNIESEKIYTSAVEVVSELMGTENTVVATINKSANGNIFLRRKIKRGSATAALPLSAKVADHEYLDKVVNKKETFVNKTLEKNIPDMAVPVIVRNEVIAVIGIYAIPFEFFSLHYEKMMRIISMMIAEALDKASQYERETHDQKYIKDTVIMREKPFLETEKILRQRGIDSYYKFRIDEVNGIVLKNGLKNIQKSADYLQKATRDEDYIGIAGESLYILMEELPTDMLATVQKRFLEKNIKLSPAGN</sequence>
<feature type="transmembrane region" description="Helical" evidence="2">
    <location>
        <begin position="341"/>
        <end position="368"/>
    </location>
</feature>
<protein>
    <submittedName>
        <fullName evidence="4">Nucleoside-diphosphate-sugar epimerase</fullName>
    </submittedName>
</protein>
<evidence type="ECO:0000256" key="1">
    <source>
        <dbReference type="ARBA" id="ARBA00007637"/>
    </source>
</evidence>
<keyword evidence="5" id="KW-1185">Reference proteome</keyword>
<dbReference type="InterPro" id="IPR029016">
    <property type="entry name" value="GAF-like_dom_sf"/>
</dbReference>
<gene>
    <name evidence="4" type="ORF">J2S01_000593</name>
</gene>
<evidence type="ECO:0000259" key="3">
    <source>
        <dbReference type="Pfam" id="PF01370"/>
    </source>
</evidence>
<dbReference type="SUPFAM" id="SSF55781">
    <property type="entry name" value="GAF domain-like"/>
    <property type="match status" value="1"/>
</dbReference>
<evidence type="ECO:0000256" key="2">
    <source>
        <dbReference type="SAM" id="Phobius"/>
    </source>
</evidence>
<organism evidence="4 5">
    <name type="scientific">Pectinatus haikarae</name>
    <dbReference type="NCBI Taxonomy" id="349096"/>
    <lineage>
        <taxon>Bacteria</taxon>
        <taxon>Bacillati</taxon>
        <taxon>Bacillota</taxon>
        <taxon>Negativicutes</taxon>
        <taxon>Selenomonadales</taxon>
        <taxon>Selenomonadaceae</taxon>
        <taxon>Pectinatus</taxon>
    </lineage>
</organism>
<proteinExistence type="inferred from homology"/>
<dbReference type="EMBL" id="JAUSUE010000003">
    <property type="protein sequence ID" value="MDQ0202897.1"/>
    <property type="molecule type" value="Genomic_DNA"/>
</dbReference>
<name>A0ABT9Y4Z5_9FIRM</name>
<keyword evidence="2" id="KW-0812">Transmembrane</keyword>
<feature type="transmembrane region" description="Helical" evidence="2">
    <location>
        <begin position="380"/>
        <end position="403"/>
    </location>
</feature>
<keyword evidence="2" id="KW-0472">Membrane</keyword>
<dbReference type="InterPro" id="IPR001509">
    <property type="entry name" value="Epimerase_deHydtase"/>
</dbReference>
<dbReference type="CDD" id="cd08946">
    <property type="entry name" value="SDR_e"/>
    <property type="match status" value="1"/>
</dbReference>
<dbReference type="Gene3D" id="3.30.450.40">
    <property type="match status" value="1"/>
</dbReference>
<accession>A0ABT9Y4Z5</accession>
<dbReference type="Pfam" id="PF01370">
    <property type="entry name" value="Epimerase"/>
    <property type="match status" value="1"/>
</dbReference>
<keyword evidence="2" id="KW-1133">Transmembrane helix</keyword>
<dbReference type="SUPFAM" id="SSF51735">
    <property type="entry name" value="NAD(P)-binding Rossmann-fold domains"/>
    <property type="match status" value="1"/>
</dbReference>
<evidence type="ECO:0000313" key="4">
    <source>
        <dbReference type="EMBL" id="MDQ0202897.1"/>
    </source>
</evidence>